<feature type="region of interest" description="Disordered" evidence="1">
    <location>
        <begin position="33"/>
        <end position="53"/>
    </location>
</feature>
<reference evidence="2 3" key="1">
    <citation type="journal article" date="2020" name="Cell">
        <title>Large-Scale Comparative Analyses of Tick Genomes Elucidate Their Genetic Diversity and Vector Capacities.</title>
        <authorList>
            <consortium name="Tick Genome and Microbiome Consortium (TIGMIC)"/>
            <person name="Jia N."/>
            <person name="Wang J."/>
            <person name="Shi W."/>
            <person name="Du L."/>
            <person name="Sun Y."/>
            <person name="Zhan W."/>
            <person name="Jiang J.F."/>
            <person name="Wang Q."/>
            <person name="Zhang B."/>
            <person name="Ji P."/>
            <person name="Bell-Sakyi L."/>
            <person name="Cui X.M."/>
            <person name="Yuan T.T."/>
            <person name="Jiang B.G."/>
            <person name="Yang W.F."/>
            <person name="Lam T.T."/>
            <person name="Chang Q.C."/>
            <person name="Ding S.J."/>
            <person name="Wang X.J."/>
            <person name="Zhu J.G."/>
            <person name="Ruan X.D."/>
            <person name="Zhao L."/>
            <person name="Wei J.T."/>
            <person name="Ye R.Z."/>
            <person name="Que T.C."/>
            <person name="Du C.H."/>
            <person name="Zhou Y.H."/>
            <person name="Cheng J.X."/>
            <person name="Dai P.F."/>
            <person name="Guo W.B."/>
            <person name="Han X.H."/>
            <person name="Huang E.J."/>
            <person name="Li L.F."/>
            <person name="Wei W."/>
            <person name="Gao Y.C."/>
            <person name="Liu J.Z."/>
            <person name="Shao H.Z."/>
            <person name="Wang X."/>
            <person name="Wang C.C."/>
            <person name="Yang T.C."/>
            <person name="Huo Q.B."/>
            <person name="Li W."/>
            <person name="Chen H.Y."/>
            <person name="Chen S.E."/>
            <person name="Zhou L.G."/>
            <person name="Ni X.B."/>
            <person name="Tian J.H."/>
            <person name="Sheng Y."/>
            <person name="Liu T."/>
            <person name="Pan Y.S."/>
            <person name="Xia L.Y."/>
            <person name="Li J."/>
            <person name="Zhao F."/>
            <person name="Cao W.C."/>
        </authorList>
    </citation>
    <scope>NUCLEOTIDE SEQUENCE [LARGE SCALE GENOMIC DNA]</scope>
    <source>
        <strain evidence="2">HaeL-2018</strain>
    </source>
</reference>
<dbReference type="OrthoDB" id="6494571at2759"/>
<dbReference type="VEuPathDB" id="VectorBase:HLOH_051415"/>
<dbReference type="AlphaFoldDB" id="A0A9J6FZY9"/>
<evidence type="ECO:0000313" key="2">
    <source>
        <dbReference type="EMBL" id="KAH9368275.1"/>
    </source>
</evidence>
<dbReference type="EMBL" id="JABSTR010000004">
    <property type="protein sequence ID" value="KAH9368275.1"/>
    <property type="molecule type" value="Genomic_DNA"/>
</dbReference>
<comment type="caution">
    <text evidence="2">The sequence shown here is derived from an EMBL/GenBank/DDBJ whole genome shotgun (WGS) entry which is preliminary data.</text>
</comment>
<evidence type="ECO:0000256" key="1">
    <source>
        <dbReference type="SAM" id="MobiDB-lite"/>
    </source>
</evidence>
<proteinExistence type="predicted"/>
<name>A0A9J6FZY9_HAELO</name>
<evidence type="ECO:0000313" key="3">
    <source>
        <dbReference type="Proteomes" id="UP000821853"/>
    </source>
</evidence>
<organism evidence="2 3">
    <name type="scientific">Haemaphysalis longicornis</name>
    <name type="common">Bush tick</name>
    <dbReference type="NCBI Taxonomy" id="44386"/>
    <lineage>
        <taxon>Eukaryota</taxon>
        <taxon>Metazoa</taxon>
        <taxon>Ecdysozoa</taxon>
        <taxon>Arthropoda</taxon>
        <taxon>Chelicerata</taxon>
        <taxon>Arachnida</taxon>
        <taxon>Acari</taxon>
        <taxon>Parasitiformes</taxon>
        <taxon>Ixodida</taxon>
        <taxon>Ixodoidea</taxon>
        <taxon>Ixodidae</taxon>
        <taxon>Haemaphysalinae</taxon>
        <taxon>Haemaphysalis</taxon>
    </lineage>
</organism>
<keyword evidence="3" id="KW-1185">Reference proteome</keyword>
<sequence length="66" mass="7202">MLSALCILSDAWRARTQDTIRNCFRCAGFVAGSEDEDSDTVQNPTAEMPPAAESDIFDDLRASGYV</sequence>
<protein>
    <submittedName>
        <fullName evidence="2">Uncharacterized protein</fullName>
    </submittedName>
</protein>
<gene>
    <name evidence="2" type="ORF">HPB48_013460</name>
</gene>
<accession>A0A9J6FZY9</accession>
<dbReference type="Proteomes" id="UP000821853">
    <property type="component" value="Chromosome 2"/>
</dbReference>